<keyword evidence="5" id="KW-1185">Reference proteome</keyword>
<dbReference type="RefSeq" id="WP_005152942.1">
    <property type="nucleotide sequence ID" value="NZ_ANMG01000010.1"/>
</dbReference>
<evidence type="ECO:0000313" key="5">
    <source>
        <dbReference type="Proteomes" id="UP000188551"/>
    </source>
</evidence>
<protein>
    <recommendedName>
        <fullName evidence="1">Carrier domain-containing protein</fullName>
    </recommendedName>
</protein>
<dbReference type="Proteomes" id="UP000188551">
    <property type="component" value="Unassembled WGS sequence"/>
</dbReference>
<comment type="caution">
    <text evidence="2">The sequence shown here is derived from an EMBL/GenBank/DDBJ whole genome shotgun (WGS) entry which is preliminary data.</text>
</comment>
<dbReference type="AlphaFoldDB" id="M2PVG2"/>
<sequence>MINETETTAHAAIARRLTAWVVELVPGCDESALEEDTSLTDFAGFDSIAIVQLLAKAEEEFGVDLADQDQAIESANSIGSLAESIVRLGGKPR</sequence>
<reference evidence="3 5" key="2">
    <citation type="submission" date="2017-02" db="EMBL/GenBank/DDBJ databases">
        <title>Amycolatopsis azurea DSM 43854 draft genome.</title>
        <authorList>
            <person name="Mayilraj S."/>
        </authorList>
    </citation>
    <scope>NUCLEOTIDE SEQUENCE [LARGE SCALE GENOMIC DNA]</scope>
    <source>
        <strain evidence="3 5">DSM 43854</strain>
    </source>
</reference>
<feature type="domain" description="Carrier" evidence="1">
    <location>
        <begin position="3"/>
        <end position="89"/>
    </location>
</feature>
<evidence type="ECO:0000259" key="1">
    <source>
        <dbReference type="PROSITE" id="PS50075"/>
    </source>
</evidence>
<dbReference type="EMBL" id="ANMG01000010">
    <property type="protein sequence ID" value="EMD28613.1"/>
    <property type="molecule type" value="Genomic_DNA"/>
</dbReference>
<evidence type="ECO:0000313" key="4">
    <source>
        <dbReference type="Proteomes" id="UP000014137"/>
    </source>
</evidence>
<evidence type="ECO:0000313" key="3">
    <source>
        <dbReference type="EMBL" id="OOC08050.1"/>
    </source>
</evidence>
<dbReference type="InterPro" id="IPR009081">
    <property type="entry name" value="PP-bd_ACP"/>
</dbReference>
<dbReference type="PATRIC" id="fig|1238180.3.peg.1595"/>
<accession>M2PVG2</accession>
<gene>
    <name evidence="3" type="ORF">B0293_03975</name>
    <name evidence="2" type="ORF">C791_0237</name>
</gene>
<organism evidence="2 4">
    <name type="scientific">Amycolatopsis azurea DSM 43854</name>
    <dbReference type="NCBI Taxonomy" id="1238180"/>
    <lineage>
        <taxon>Bacteria</taxon>
        <taxon>Bacillati</taxon>
        <taxon>Actinomycetota</taxon>
        <taxon>Actinomycetes</taxon>
        <taxon>Pseudonocardiales</taxon>
        <taxon>Pseudonocardiaceae</taxon>
        <taxon>Amycolatopsis</taxon>
    </lineage>
</organism>
<proteinExistence type="predicted"/>
<evidence type="ECO:0000313" key="2">
    <source>
        <dbReference type="EMBL" id="EMD28613.1"/>
    </source>
</evidence>
<dbReference type="SUPFAM" id="SSF47336">
    <property type="entry name" value="ACP-like"/>
    <property type="match status" value="1"/>
</dbReference>
<reference evidence="2 4" key="1">
    <citation type="submission" date="2012-10" db="EMBL/GenBank/DDBJ databases">
        <title>Genome assembly of Amycolatopsis azurea DSM 43854.</title>
        <authorList>
            <person name="Khatri I."/>
            <person name="Kaur I."/>
            <person name="Subramanian S."/>
            <person name="Mayilraj S."/>
        </authorList>
    </citation>
    <scope>NUCLEOTIDE SEQUENCE [LARGE SCALE GENOMIC DNA]</scope>
    <source>
        <strain evidence="2 4">DSM 43854</strain>
    </source>
</reference>
<name>M2PVG2_9PSEU</name>
<dbReference type="Gene3D" id="1.10.1200.10">
    <property type="entry name" value="ACP-like"/>
    <property type="match status" value="1"/>
</dbReference>
<dbReference type="EMBL" id="MUXN01000002">
    <property type="protein sequence ID" value="OOC08050.1"/>
    <property type="molecule type" value="Genomic_DNA"/>
</dbReference>
<dbReference type="Pfam" id="PF00550">
    <property type="entry name" value="PP-binding"/>
    <property type="match status" value="1"/>
</dbReference>
<dbReference type="Proteomes" id="UP000014137">
    <property type="component" value="Unassembled WGS sequence"/>
</dbReference>
<dbReference type="OrthoDB" id="3627793at2"/>
<dbReference type="InterPro" id="IPR036736">
    <property type="entry name" value="ACP-like_sf"/>
</dbReference>
<dbReference type="PROSITE" id="PS50075">
    <property type="entry name" value="CARRIER"/>
    <property type="match status" value="1"/>
</dbReference>